<dbReference type="PANTHER" id="PTHR46502:SF14">
    <property type="entry name" value="CALCIUM-DEPENDENT LIPID-BINDING (CALB DOMAIN) FAMILY PROTEIN"/>
    <property type="match status" value="1"/>
</dbReference>
<dbReference type="GO" id="GO:0046872">
    <property type="term" value="F:metal ion binding"/>
    <property type="evidence" value="ECO:0007669"/>
    <property type="project" value="UniProtKB-KW"/>
</dbReference>
<dbReference type="RefSeq" id="XP_016507567.2">
    <property type="nucleotide sequence ID" value="XM_016652081.2"/>
</dbReference>
<keyword evidence="1" id="KW-0479">Metal-binding</keyword>
<reference evidence="4" key="2">
    <citation type="submission" date="2025-08" db="UniProtKB">
        <authorList>
            <consortium name="RefSeq"/>
        </authorList>
    </citation>
    <scope>IDENTIFICATION</scope>
    <source>
        <tissue evidence="4">Leaf</tissue>
    </source>
</reference>
<protein>
    <submittedName>
        <fullName evidence="4">Elicitor-responsive protein 3</fullName>
    </submittedName>
</protein>
<evidence type="ECO:0000256" key="1">
    <source>
        <dbReference type="ARBA" id="ARBA00022723"/>
    </source>
</evidence>
<proteinExistence type="predicted"/>
<dbReference type="KEGG" id="nta:107825248"/>
<dbReference type="RefSeq" id="XP_016507567.1">
    <property type="nucleotide sequence ID" value="XM_016652081.1"/>
</dbReference>
<keyword evidence="3" id="KW-1185">Reference proteome</keyword>
<gene>
    <name evidence="4" type="primary">LOC107825248</name>
</gene>
<keyword evidence="2" id="KW-0106">Calcium</keyword>
<dbReference type="PaxDb" id="4097-A0A1S4D2B9"/>
<dbReference type="GeneID" id="107825248"/>
<organism evidence="3 4">
    <name type="scientific">Nicotiana tabacum</name>
    <name type="common">Common tobacco</name>
    <dbReference type="NCBI Taxonomy" id="4097"/>
    <lineage>
        <taxon>Eukaryota</taxon>
        <taxon>Viridiplantae</taxon>
        <taxon>Streptophyta</taxon>
        <taxon>Embryophyta</taxon>
        <taxon>Tracheophyta</taxon>
        <taxon>Spermatophyta</taxon>
        <taxon>Magnoliopsida</taxon>
        <taxon>eudicotyledons</taxon>
        <taxon>Gunneridae</taxon>
        <taxon>Pentapetalae</taxon>
        <taxon>asterids</taxon>
        <taxon>lamiids</taxon>
        <taxon>Solanales</taxon>
        <taxon>Solanaceae</taxon>
        <taxon>Nicotianoideae</taxon>
        <taxon>Nicotianeae</taxon>
        <taxon>Nicotiana</taxon>
    </lineage>
</organism>
<evidence type="ECO:0000256" key="2">
    <source>
        <dbReference type="ARBA" id="ARBA00022837"/>
    </source>
</evidence>
<dbReference type="STRING" id="4097.A0A1S4D2B9"/>
<evidence type="ECO:0000313" key="4">
    <source>
        <dbReference type="RefSeq" id="XP_016507567.2"/>
    </source>
</evidence>
<dbReference type="AlphaFoldDB" id="A0A1S4D2B9"/>
<dbReference type="PANTHER" id="PTHR46502">
    <property type="entry name" value="C2 DOMAIN-CONTAINING"/>
    <property type="match status" value="1"/>
</dbReference>
<evidence type="ECO:0000313" key="3">
    <source>
        <dbReference type="Proteomes" id="UP000790787"/>
    </source>
</evidence>
<sequence>MKGGLLEVFVVSARGIRPSNIIGKPSYYVIVECGSQSYRTKISSGNPKEILWNEKFKFELPTSKLELWYYLKLKIMDEECFTAGGFVGETTIYLKGIITEGNEKGFMEVTPVAHNVVLEDDTYKGQIKVGLRFTPSNKTVQTVERRNASKENGNNGVGQFIYSKIINLWQNTWWRSFIPNYGDADSSVDKNKPN</sequence>
<reference evidence="3" key="1">
    <citation type="journal article" date="2014" name="Nat. Commun.">
        <title>The tobacco genome sequence and its comparison with those of tomato and potato.</title>
        <authorList>
            <person name="Sierro N."/>
            <person name="Battey J.N."/>
            <person name="Ouadi S."/>
            <person name="Bakaher N."/>
            <person name="Bovet L."/>
            <person name="Willig A."/>
            <person name="Goepfert S."/>
            <person name="Peitsch M.C."/>
            <person name="Ivanov N.V."/>
        </authorList>
    </citation>
    <scope>NUCLEOTIDE SEQUENCE [LARGE SCALE GENOMIC DNA]</scope>
</reference>
<dbReference type="Proteomes" id="UP000790787">
    <property type="component" value="Chromosome 23"/>
</dbReference>
<name>A0A1S4D2B9_TOBAC</name>
<dbReference type="OrthoDB" id="195679at2759"/>
<accession>A0A1S4D2B9</accession>